<feature type="non-terminal residue" evidence="3">
    <location>
        <position position="1"/>
    </location>
</feature>
<feature type="compositionally biased region" description="Polar residues" evidence="1">
    <location>
        <begin position="77"/>
        <end position="94"/>
    </location>
</feature>
<dbReference type="PANTHER" id="PTHR33116:SF79">
    <property type="entry name" value="REVERSE TRANSCRIPTASE DOMAIN, ZINC FINGER, CCHC-TYPE-RELATED"/>
    <property type="match status" value="1"/>
</dbReference>
<feature type="region of interest" description="Disordered" evidence="1">
    <location>
        <begin position="60"/>
        <end position="94"/>
    </location>
</feature>
<dbReference type="SUPFAM" id="SSF56219">
    <property type="entry name" value="DNase I-like"/>
    <property type="match status" value="1"/>
</dbReference>
<evidence type="ECO:0000256" key="1">
    <source>
        <dbReference type="SAM" id="MobiDB-lite"/>
    </source>
</evidence>
<dbReference type="Pfam" id="PF00078">
    <property type="entry name" value="RVT_1"/>
    <property type="match status" value="1"/>
</dbReference>
<dbReference type="PROSITE" id="PS50878">
    <property type="entry name" value="RT_POL"/>
    <property type="match status" value="1"/>
</dbReference>
<gene>
    <name evidence="3" type="ORF">Tci_544304</name>
</gene>
<dbReference type="EMBL" id="BKCJ010314921">
    <property type="protein sequence ID" value="GEZ72331.1"/>
    <property type="molecule type" value="Genomic_DNA"/>
</dbReference>
<reference evidence="3" key="1">
    <citation type="journal article" date="2019" name="Sci. Rep.">
        <title>Draft genome of Tanacetum cinerariifolium, the natural source of mosquito coil.</title>
        <authorList>
            <person name="Yamashiro T."/>
            <person name="Shiraishi A."/>
            <person name="Satake H."/>
            <person name="Nakayama K."/>
        </authorList>
    </citation>
    <scope>NUCLEOTIDE SEQUENCE</scope>
</reference>
<dbReference type="PANTHER" id="PTHR33116">
    <property type="entry name" value="REVERSE TRANSCRIPTASE ZINC-BINDING DOMAIN-CONTAINING PROTEIN-RELATED-RELATED"/>
    <property type="match status" value="1"/>
</dbReference>
<proteinExistence type="predicted"/>
<feature type="region of interest" description="Disordered" evidence="1">
    <location>
        <begin position="1"/>
        <end position="26"/>
    </location>
</feature>
<accession>A0A699ILB3</accession>
<keyword evidence="3" id="KW-0548">Nucleotidyltransferase</keyword>
<feature type="domain" description="Reverse transcriptase" evidence="2">
    <location>
        <begin position="495"/>
        <end position="772"/>
    </location>
</feature>
<name>A0A699ILB3_TANCI</name>
<keyword evidence="3" id="KW-0695">RNA-directed DNA polymerase</keyword>
<dbReference type="InterPro" id="IPR000477">
    <property type="entry name" value="RT_dom"/>
</dbReference>
<organism evidence="3">
    <name type="scientific">Tanacetum cinerariifolium</name>
    <name type="common">Dalmatian daisy</name>
    <name type="synonym">Chrysanthemum cinerariifolium</name>
    <dbReference type="NCBI Taxonomy" id="118510"/>
    <lineage>
        <taxon>Eukaryota</taxon>
        <taxon>Viridiplantae</taxon>
        <taxon>Streptophyta</taxon>
        <taxon>Embryophyta</taxon>
        <taxon>Tracheophyta</taxon>
        <taxon>Spermatophyta</taxon>
        <taxon>Magnoliopsida</taxon>
        <taxon>eudicotyledons</taxon>
        <taxon>Gunneridae</taxon>
        <taxon>Pentapetalae</taxon>
        <taxon>asterids</taxon>
        <taxon>campanulids</taxon>
        <taxon>Asterales</taxon>
        <taxon>Asteraceae</taxon>
        <taxon>Asteroideae</taxon>
        <taxon>Anthemideae</taxon>
        <taxon>Anthemidinae</taxon>
        <taxon>Tanacetum</taxon>
    </lineage>
</organism>
<protein>
    <submittedName>
        <fullName evidence="3">RNA-directed DNA polymerase, eukaryota</fullName>
    </submittedName>
</protein>
<evidence type="ECO:0000259" key="2">
    <source>
        <dbReference type="PROSITE" id="PS50878"/>
    </source>
</evidence>
<dbReference type="Gene3D" id="3.60.10.10">
    <property type="entry name" value="Endonuclease/exonuclease/phosphatase"/>
    <property type="match status" value="1"/>
</dbReference>
<dbReference type="GO" id="GO:0003964">
    <property type="term" value="F:RNA-directed DNA polymerase activity"/>
    <property type="evidence" value="ECO:0007669"/>
    <property type="project" value="UniProtKB-KW"/>
</dbReference>
<dbReference type="AlphaFoldDB" id="A0A699ILB3"/>
<dbReference type="CDD" id="cd01650">
    <property type="entry name" value="RT_nLTR_like"/>
    <property type="match status" value="1"/>
</dbReference>
<comment type="caution">
    <text evidence="3">The sequence shown here is derived from an EMBL/GenBank/DDBJ whole genome shotgun (WGS) entry which is preliminary data.</text>
</comment>
<dbReference type="InterPro" id="IPR036691">
    <property type="entry name" value="Endo/exonu/phosph_ase_sf"/>
</dbReference>
<sequence>GNVNQVEESDVEEVSDTIFEVSPQAPRVDVYEVNEKDNSHHSDDPFGLYDLLRKSTNLSASKEDPSLSHPPGFTPASHGNDSLADSSTHVSSHFTPKGGSVLEVLDGMIKVGRSIGYDIEGCSKDIEQIIKLQGEANALQETKMESISHVDVKFETIFKKVNVSISDNFFALYGIWLPTNSKILIVVIYAPQSFGLKHILWDYISGLITHWNEETIVLGDFNEMRSEDERFGSIFHQSYAREFNYFISSSGLLEVKMEGYSFTWSHSSASKMSKLDRFLVFEGIFMTFPTISAICLDRHLSDHCPILLNEIHTDYGPTPFWVYHSWFKRDGFDALVENAWNSFTHNDSNWMIRFKKKLQDLKKNIRVWIRESNASQVGAKKAILDDLVIIDKNLDKGMVSNELLAKRMDLSRKLHDLKQMELKDATQKAKVNWAIEGDENSKFFMESLIRDPSCGRLKLNMSFPNRLSSDQVGDLDKDILIDEIHKAVWDCAVNCFFDKGRFPRGSNSSFIALIPKVMDAKFITDSRPISLIGSVYKVVTKILANHLTTVISSLISNTQSAFVANRHILDGPFILNEVLAWCKRKRKQALVFKVDFAKAYDLVWWDFLLDILLAFGFGLKWCQWIRGIFSSNMASILINESPSSEFSIFSGLKQGDPFAPFLFILVMESFHLSITRAVNDGIFKGLRITGSSSLSHLLYADDVVFIGEWSIENLDNLLKILNCFHLASVLCINVNKSHVLGVGVPLDIVRQGALRIGCEVMQTPFKYLGVMVGDHMSRYSAWSNTIQKVRGRLTRWKVKTLSIGGRLTLLKSVLGAGGDSQDSKITWVAWAKVLSSKKNRGLGVSSFFALNRALLLKWVWRYLVPNGSLWYHIINAIYGSRLECHSRNTLSPWGVILQEVHQYFCDLNGDGAYRVEDIRSKLDDLFLPSSAVATRWVNLVPIKVNIFTWHVSLDRLPTRAAEESFAALEICCRRRKCRCGAKKAVATTAEHLVLLESKL</sequence>
<evidence type="ECO:0000313" key="3">
    <source>
        <dbReference type="EMBL" id="GEZ72331.1"/>
    </source>
</evidence>
<keyword evidence="3" id="KW-0808">Transferase</keyword>